<accession>A0ACC2IV80</accession>
<keyword evidence="2" id="KW-1185">Reference proteome</keyword>
<evidence type="ECO:0000313" key="1">
    <source>
        <dbReference type="EMBL" id="KAJ8119066.1"/>
    </source>
</evidence>
<name>A0ACC2IV80_9PLEO</name>
<comment type="caution">
    <text evidence="1">The sequence shown here is derived from an EMBL/GenBank/DDBJ whole genome shotgun (WGS) entry which is preliminary data.</text>
</comment>
<evidence type="ECO:0000313" key="2">
    <source>
        <dbReference type="Proteomes" id="UP001153331"/>
    </source>
</evidence>
<proteinExistence type="predicted"/>
<gene>
    <name evidence="1" type="ORF">OPT61_g52</name>
</gene>
<reference evidence="1" key="1">
    <citation type="submission" date="2022-11" db="EMBL/GenBank/DDBJ databases">
        <title>Genome Sequence of Boeremia exigua.</title>
        <authorList>
            <person name="Buettner E."/>
        </authorList>
    </citation>
    <scope>NUCLEOTIDE SEQUENCE</scope>
    <source>
        <strain evidence="1">CU02</strain>
    </source>
</reference>
<organism evidence="1 2">
    <name type="scientific">Boeremia exigua</name>
    <dbReference type="NCBI Taxonomy" id="749465"/>
    <lineage>
        <taxon>Eukaryota</taxon>
        <taxon>Fungi</taxon>
        <taxon>Dikarya</taxon>
        <taxon>Ascomycota</taxon>
        <taxon>Pezizomycotina</taxon>
        <taxon>Dothideomycetes</taxon>
        <taxon>Pleosporomycetidae</taxon>
        <taxon>Pleosporales</taxon>
        <taxon>Pleosporineae</taxon>
        <taxon>Didymellaceae</taxon>
        <taxon>Boeremia</taxon>
    </lineage>
</organism>
<protein>
    <submittedName>
        <fullName evidence="1">Uncharacterized protein</fullName>
    </submittedName>
</protein>
<dbReference type="EMBL" id="JAPHNI010000002">
    <property type="protein sequence ID" value="KAJ8119066.1"/>
    <property type="molecule type" value="Genomic_DNA"/>
</dbReference>
<sequence length="244" mass="27328">MRVRTNLEEDGHGDLFQFVDWTVQEDPGLDEAHFETDDDMLETLRERYATYAADHPEDVNYSIPRSMAFIAVTQDHVRWVLEGPGPEKYSSEEGFLDLVAVDPEDGSTQAVTLSLVFPRVYSLIDSLGFDHICIGEDDIFAHDRNRAPSATADHTRGQPLAAPAAAIVQNYESRTSKLREQEHSGRRVDCSRGRWLSASTAAMLARGHVLDEAILAQKHENKHLEEFFPWEMHITPDPPGAAGS</sequence>
<dbReference type="Proteomes" id="UP001153331">
    <property type="component" value="Unassembled WGS sequence"/>
</dbReference>